<comment type="subcellular location">
    <subcellularLocation>
        <location evidence="1">Cytoplasmic vesicle</location>
        <location evidence="1">Clathrin-coated vesicle</location>
    </subcellularLocation>
    <subcellularLocation>
        <location evidence="2">Golgi apparatus</location>
        <location evidence="2">trans-Golgi network</location>
    </subcellularLocation>
</comment>
<dbReference type="InterPro" id="IPR008942">
    <property type="entry name" value="ENTH_VHS"/>
</dbReference>
<evidence type="ECO:0000256" key="2">
    <source>
        <dbReference type="ARBA" id="ARBA00004601"/>
    </source>
</evidence>
<feature type="compositionally biased region" description="Low complexity" evidence="5">
    <location>
        <begin position="229"/>
        <end position="240"/>
    </location>
</feature>
<evidence type="ECO:0000259" key="6">
    <source>
        <dbReference type="PROSITE" id="PS50179"/>
    </source>
</evidence>
<dbReference type="EMBL" id="JABWDY010015062">
    <property type="protein sequence ID" value="KAF5197143.1"/>
    <property type="molecule type" value="Genomic_DNA"/>
</dbReference>
<evidence type="ECO:0000256" key="4">
    <source>
        <dbReference type="ARBA" id="ARBA00023329"/>
    </source>
</evidence>
<feature type="compositionally biased region" description="Polar residues" evidence="5">
    <location>
        <begin position="425"/>
        <end position="439"/>
    </location>
</feature>
<dbReference type="InterPro" id="IPR013809">
    <property type="entry name" value="ENTH"/>
</dbReference>
<dbReference type="SUPFAM" id="SSF48464">
    <property type="entry name" value="ENTH/VHS domain"/>
    <property type="match status" value="1"/>
</dbReference>
<gene>
    <name evidence="7" type="ORF">FRX31_013267</name>
</gene>
<dbReference type="InterPro" id="IPR035802">
    <property type="entry name" value="ENTH/VHS_tepsin"/>
</dbReference>
<dbReference type="InterPro" id="IPR002014">
    <property type="entry name" value="VHS_dom"/>
</dbReference>
<evidence type="ECO:0000313" key="8">
    <source>
        <dbReference type="Proteomes" id="UP000554482"/>
    </source>
</evidence>
<sequence>MASCRRAVESYWRSKMIEGATSDEDKVAPVDKLEEICELLRSSHISIVKEVSEFILKRLNHKSPIVKQKALRLIKYSVGKSGVEFRREMQRHSSAVRQLFHYKGQVDPLKGDALNKAVRDTAHEAIAAIFASEDDNKPAPAEDLNRRIEGFGNTNYEMPTDDKKSFLSEVVDIGSASIKLGLSSITAAQSLRKNDSGSYRGLVLKRSLTTEIDTPDRYERFESHSETRGASGSSKNASSGTWGQNSRVNVVEMTNGDSSSSRTADKSREERLLETIVTAGGVRLQPRHDALQVFLVEASKLDAVALSRALDLKLQSHLWQVRMKAVCVLEALLRKKDDTHFAIIGSYFSECKDAVLSCSESPQASLREKANKVLSLLDGEQISGATHFSEKSSTVKPERTAVVQMPDLIDTGDSEDYFGTDDATNKQSESSATNLMTSTRPVIDDLFGDSSVTDLSASGQKNEEDPFADVSFHSNEDKPQVDDIFSGLTIDDKQSANGNHVPVNINRPEVIDIFGPSFEPLQEPGIHKSGLHDLVGGLSNNETSFDKKSQGVFAGSLAGATSNTQPNHQVLNTALNDIFSSQMTGMNQNAMFPMGPMQYNIPPSIMFNQALNSQPINYGAMGTFLAQQQLLATMSNFQPMGNFGAQAHAGVDHFSGNNSEGALPDIFNPNIPVQTPSTMLNNSKKEDTKAFDFISEHLSTVRDPKRVV</sequence>
<evidence type="ECO:0000256" key="3">
    <source>
        <dbReference type="ARBA" id="ARBA00023034"/>
    </source>
</evidence>
<feature type="domain" description="VHS" evidence="6">
    <location>
        <begin position="20"/>
        <end position="89"/>
    </location>
</feature>
<keyword evidence="8" id="KW-1185">Reference proteome</keyword>
<feature type="region of interest" description="Disordered" evidence="5">
    <location>
        <begin position="413"/>
        <end position="439"/>
    </location>
</feature>
<evidence type="ECO:0000256" key="1">
    <source>
        <dbReference type="ARBA" id="ARBA00004132"/>
    </source>
</evidence>
<dbReference type="PROSITE" id="PS50179">
    <property type="entry name" value="VHS"/>
    <property type="match status" value="1"/>
</dbReference>
<dbReference type="PANTHER" id="PTHR21514:SF0">
    <property type="entry name" value="AP-4 COMPLEX ACCESSORY SUBUNIT TEPSIN"/>
    <property type="match status" value="1"/>
</dbReference>
<dbReference type="GO" id="GO:0030136">
    <property type="term" value="C:clathrin-coated vesicle"/>
    <property type="evidence" value="ECO:0007669"/>
    <property type="project" value="UniProtKB-SubCell"/>
</dbReference>
<feature type="compositionally biased region" description="Basic and acidic residues" evidence="5">
    <location>
        <begin position="215"/>
        <end position="227"/>
    </location>
</feature>
<comment type="caution">
    <text evidence="7">The sequence shown here is derived from an EMBL/GenBank/DDBJ whole genome shotgun (WGS) entry which is preliminary data.</text>
</comment>
<keyword evidence="4" id="KW-0968">Cytoplasmic vesicle</keyword>
<dbReference type="OrthoDB" id="118154at2759"/>
<dbReference type="GO" id="GO:0043130">
    <property type="term" value="F:ubiquitin binding"/>
    <property type="evidence" value="ECO:0007669"/>
    <property type="project" value="InterPro"/>
</dbReference>
<reference evidence="7 8" key="1">
    <citation type="submission" date="2020-06" db="EMBL/GenBank/DDBJ databases">
        <title>Transcriptomic and genomic resources for Thalictrum thalictroides and T. hernandezii: Facilitating candidate gene discovery in an emerging model plant lineage.</title>
        <authorList>
            <person name="Arias T."/>
            <person name="Riano-Pachon D.M."/>
            <person name="Di Stilio V.S."/>
        </authorList>
    </citation>
    <scope>NUCLEOTIDE SEQUENCE [LARGE SCALE GENOMIC DNA]</scope>
    <source>
        <strain evidence="8">cv. WT478/WT964</strain>
        <tissue evidence="7">Leaves</tissue>
    </source>
</reference>
<dbReference type="Proteomes" id="UP000554482">
    <property type="component" value="Unassembled WGS sequence"/>
</dbReference>
<accession>A0A7J6WJM9</accession>
<keyword evidence="3" id="KW-0333">Golgi apparatus</keyword>
<name>A0A7J6WJM9_THATH</name>
<proteinExistence type="predicted"/>
<dbReference type="GO" id="GO:0035091">
    <property type="term" value="F:phosphatidylinositol binding"/>
    <property type="evidence" value="ECO:0007669"/>
    <property type="project" value="InterPro"/>
</dbReference>
<dbReference type="InterPro" id="IPR039273">
    <property type="entry name" value="TEPSIN"/>
</dbReference>
<dbReference type="CDD" id="cd03572">
    <property type="entry name" value="ENTH_like_Tepsin"/>
    <property type="match status" value="1"/>
</dbReference>
<dbReference type="AlphaFoldDB" id="A0A7J6WJM9"/>
<organism evidence="7 8">
    <name type="scientific">Thalictrum thalictroides</name>
    <name type="common">Rue-anemone</name>
    <name type="synonym">Anemone thalictroides</name>
    <dbReference type="NCBI Taxonomy" id="46969"/>
    <lineage>
        <taxon>Eukaryota</taxon>
        <taxon>Viridiplantae</taxon>
        <taxon>Streptophyta</taxon>
        <taxon>Embryophyta</taxon>
        <taxon>Tracheophyta</taxon>
        <taxon>Spermatophyta</taxon>
        <taxon>Magnoliopsida</taxon>
        <taxon>Ranunculales</taxon>
        <taxon>Ranunculaceae</taxon>
        <taxon>Thalictroideae</taxon>
        <taxon>Thalictrum</taxon>
    </lineage>
</organism>
<evidence type="ECO:0000256" key="5">
    <source>
        <dbReference type="SAM" id="MobiDB-lite"/>
    </source>
</evidence>
<dbReference type="GO" id="GO:0032588">
    <property type="term" value="C:trans-Golgi network membrane"/>
    <property type="evidence" value="ECO:0007669"/>
    <property type="project" value="TreeGrafter"/>
</dbReference>
<dbReference type="SMART" id="SM00288">
    <property type="entry name" value="VHS"/>
    <property type="match status" value="1"/>
</dbReference>
<dbReference type="Gene3D" id="1.25.40.90">
    <property type="match status" value="1"/>
</dbReference>
<dbReference type="PANTHER" id="PTHR21514">
    <property type="entry name" value="AP-4 COMPLEX ACCESSORY SUBUNIT TEPSIN"/>
    <property type="match status" value="1"/>
</dbReference>
<protein>
    <submittedName>
        <fullName evidence="7">Modified transport to the vacuole</fullName>
    </submittedName>
</protein>
<feature type="region of interest" description="Disordered" evidence="5">
    <location>
        <begin position="215"/>
        <end position="267"/>
    </location>
</feature>
<dbReference type="Pfam" id="PF01417">
    <property type="entry name" value="ENTH"/>
    <property type="match status" value="1"/>
</dbReference>
<evidence type="ECO:0000313" key="7">
    <source>
        <dbReference type="EMBL" id="KAF5197143.1"/>
    </source>
</evidence>